<protein>
    <recommendedName>
        <fullName evidence="5">C2H2-type domain-containing protein</fullName>
    </recommendedName>
</protein>
<evidence type="ECO:0000256" key="3">
    <source>
        <dbReference type="SAM" id="Coils"/>
    </source>
</evidence>
<dbReference type="InterPro" id="IPR009057">
    <property type="entry name" value="Homeodomain-like_sf"/>
</dbReference>
<comment type="subcellular location">
    <subcellularLocation>
        <location evidence="1">Nucleus</location>
    </subcellularLocation>
</comment>
<name>A0A8S1H0J9_9PELO</name>
<reference evidence="6" key="1">
    <citation type="submission" date="2020-10" db="EMBL/GenBank/DDBJ databases">
        <authorList>
            <person name="Kikuchi T."/>
        </authorList>
    </citation>
    <scope>NUCLEOTIDE SEQUENCE</scope>
    <source>
        <strain evidence="6">NKZ352</strain>
    </source>
</reference>
<feature type="region of interest" description="Disordered" evidence="4">
    <location>
        <begin position="231"/>
        <end position="313"/>
    </location>
</feature>
<evidence type="ECO:0000256" key="1">
    <source>
        <dbReference type="ARBA" id="ARBA00004123"/>
    </source>
</evidence>
<dbReference type="Gene3D" id="3.30.160.60">
    <property type="entry name" value="Classic Zinc Finger"/>
    <property type="match status" value="1"/>
</dbReference>
<dbReference type="GO" id="GO:0003677">
    <property type="term" value="F:DNA binding"/>
    <property type="evidence" value="ECO:0007669"/>
    <property type="project" value="InterPro"/>
</dbReference>
<dbReference type="SUPFAM" id="SSF46689">
    <property type="entry name" value="Homeodomain-like"/>
    <property type="match status" value="1"/>
</dbReference>
<gene>
    <name evidence="6" type="ORF">CAUJ_LOCUS4573</name>
</gene>
<dbReference type="AlphaFoldDB" id="A0A8S1H0J9"/>
<dbReference type="Pfam" id="PF04218">
    <property type="entry name" value="CENP-B_N"/>
    <property type="match status" value="1"/>
</dbReference>
<keyword evidence="7" id="KW-1185">Reference proteome</keyword>
<keyword evidence="2" id="KW-0479">Metal-binding</keyword>
<dbReference type="GO" id="GO:0005634">
    <property type="term" value="C:nucleus"/>
    <property type="evidence" value="ECO:0007669"/>
    <property type="project" value="UniProtKB-SubCell"/>
</dbReference>
<dbReference type="InterPro" id="IPR013087">
    <property type="entry name" value="Znf_C2H2_type"/>
</dbReference>
<keyword evidence="2" id="KW-0862">Zinc</keyword>
<keyword evidence="2" id="KW-0863">Zinc-finger</keyword>
<dbReference type="InterPro" id="IPR007889">
    <property type="entry name" value="HTH_Psq"/>
</dbReference>
<dbReference type="GO" id="GO:0008270">
    <property type="term" value="F:zinc ion binding"/>
    <property type="evidence" value="ECO:0007669"/>
    <property type="project" value="UniProtKB-KW"/>
</dbReference>
<dbReference type="PROSITE" id="PS50157">
    <property type="entry name" value="ZINC_FINGER_C2H2_2"/>
    <property type="match status" value="1"/>
</dbReference>
<feature type="coiled-coil region" evidence="3">
    <location>
        <begin position="320"/>
        <end position="354"/>
    </location>
</feature>
<keyword evidence="3" id="KW-0175">Coiled coil</keyword>
<comment type="caution">
    <text evidence="6">The sequence shown here is derived from an EMBL/GenBank/DDBJ whole genome shotgun (WGS) entry which is preliminary data.</text>
</comment>
<evidence type="ECO:0000313" key="7">
    <source>
        <dbReference type="Proteomes" id="UP000835052"/>
    </source>
</evidence>
<feature type="region of interest" description="Disordered" evidence="4">
    <location>
        <begin position="18"/>
        <end position="43"/>
    </location>
</feature>
<proteinExistence type="predicted"/>
<evidence type="ECO:0000256" key="2">
    <source>
        <dbReference type="PROSITE-ProRule" id="PRU00042"/>
    </source>
</evidence>
<dbReference type="Proteomes" id="UP000835052">
    <property type="component" value="Unassembled WGS sequence"/>
</dbReference>
<feature type="domain" description="C2H2-type" evidence="5">
    <location>
        <begin position="122"/>
        <end position="150"/>
    </location>
</feature>
<evidence type="ECO:0000313" key="6">
    <source>
        <dbReference type="EMBL" id="CAD6188654.1"/>
    </source>
</evidence>
<feature type="compositionally biased region" description="Low complexity" evidence="4">
    <location>
        <begin position="293"/>
        <end position="313"/>
    </location>
</feature>
<dbReference type="EMBL" id="CAJGYM010000008">
    <property type="protein sequence ID" value="CAD6188654.1"/>
    <property type="molecule type" value="Genomic_DNA"/>
</dbReference>
<organism evidence="6 7">
    <name type="scientific">Caenorhabditis auriculariae</name>
    <dbReference type="NCBI Taxonomy" id="2777116"/>
    <lineage>
        <taxon>Eukaryota</taxon>
        <taxon>Metazoa</taxon>
        <taxon>Ecdysozoa</taxon>
        <taxon>Nematoda</taxon>
        <taxon>Chromadorea</taxon>
        <taxon>Rhabditida</taxon>
        <taxon>Rhabditina</taxon>
        <taxon>Rhabditomorpha</taxon>
        <taxon>Rhabditoidea</taxon>
        <taxon>Rhabditidae</taxon>
        <taxon>Peloderinae</taxon>
        <taxon>Caenorhabditis</taxon>
    </lineage>
</organism>
<feature type="compositionally biased region" description="Low complexity" evidence="4">
    <location>
        <begin position="268"/>
        <end position="277"/>
    </location>
</feature>
<evidence type="ECO:0000259" key="5">
    <source>
        <dbReference type="PROSITE" id="PS50157"/>
    </source>
</evidence>
<feature type="compositionally biased region" description="Basic and acidic residues" evidence="4">
    <location>
        <begin position="234"/>
        <end position="245"/>
    </location>
</feature>
<sequence length="421" mass="46363">MVLNMSNLPVIKKWAESGQALRRPDRSPTEIAMGSPSPPLRKKKPYKELTLEQKVELIRLAETNSALSQASIADRYAIAKSNVCRISATERGVPQGLPQREILSNESLRTHMYKHHRISRMFMCRCCNWAFSDKTSLHEHVQNIKEGKIASNKPLILPTASESTSAPTSVIRAPVSLQSPLNSLFSLSGDLRERFLLTQLLVQQSQLFPAPLPNPFVPSLESVKIQRNSTEIETEAKERSFEGVRPDSGLSLSDEDASNCSIKNFHASPSSSRSEPSAFQPLQKLSMCPSPTPSATNTSSASTSSPSSVSPQESSACFECEDLRTKVKAAESRTSFLEAQVEVLKTELAQTRSQLSVSELAVSNSQMETQLLRQHNEMFQRRLLECQALAVQFLQSGIERTPSAADVAGLLNQIVAATIVR</sequence>
<evidence type="ECO:0000256" key="4">
    <source>
        <dbReference type="SAM" id="MobiDB-lite"/>
    </source>
</evidence>
<dbReference type="Gene3D" id="1.10.10.60">
    <property type="entry name" value="Homeodomain-like"/>
    <property type="match status" value="1"/>
</dbReference>
<dbReference type="OrthoDB" id="9909311at2759"/>
<accession>A0A8S1H0J9</accession>